<organism evidence="1 2">
    <name type="scientific">Cnuella takakiae</name>
    <dbReference type="NCBI Taxonomy" id="1302690"/>
    <lineage>
        <taxon>Bacteria</taxon>
        <taxon>Pseudomonadati</taxon>
        <taxon>Bacteroidota</taxon>
        <taxon>Chitinophagia</taxon>
        <taxon>Chitinophagales</taxon>
        <taxon>Chitinophagaceae</taxon>
        <taxon>Cnuella</taxon>
    </lineage>
</organism>
<dbReference type="AlphaFoldDB" id="A0A1M5DC91"/>
<gene>
    <name evidence="1" type="ORF">SAMN05444008_110169</name>
</gene>
<protein>
    <submittedName>
        <fullName evidence="1">Uncharacterized protein</fullName>
    </submittedName>
</protein>
<accession>A0A1M5DC91</accession>
<evidence type="ECO:0000313" key="2">
    <source>
        <dbReference type="Proteomes" id="UP000184368"/>
    </source>
</evidence>
<dbReference type="Proteomes" id="UP000184368">
    <property type="component" value="Unassembled WGS sequence"/>
</dbReference>
<reference evidence="1 2" key="1">
    <citation type="submission" date="2016-11" db="EMBL/GenBank/DDBJ databases">
        <authorList>
            <person name="Jaros S."/>
            <person name="Januszkiewicz K."/>
            <person name="Wedrychowicz H."/>
        </authorList>
    </citation>
    <scope>NUCLEOTIDE SEQUENCE [LARGE SCALE GENOMIC DNA]</scope>
    <source>
        <strain evidence="1 2">DSM 26897</strain>
    </source>
</reference>
<name>A0A1M5DC91_9BACT</name>
<proteinExistence type="predicted"/>
<keyword evidence="2" id="KW-1185">Reference proteome</keyword>
<evidence type="ECO:0000313" key="1">
    <source>
        <dbReference type="EMBL" id="SHF64550.1"/>
    </source>
</evidence>
<dbReference type="EMBL" id="FQUO01000010">
    <property type="protein sequence ID" value="SHF64550.1"/>
    <property type="molecule type" value="Genomic_DNA"/>
</dbReference>
<sequence length="32" mass="3862">MVLKHLLTCWVKTNSFQTAFNSIRYMDDLTER</sequence>